<evidence type="ECO:0000259" key="8">
    <source>
        <dbReference type="PROSITE" id="PS50928"/>
    </source>
</evidence>
<keyword evidence="3" id="KW-1003">Cell membrane</keyword>
<dbReference type="Gene3D" id="1.10.3720.10">
    <property type="entry name" value="MetI-like"/>
    <property type="match status" value="1"/>
</dbReference>
<evidence type="ECO:0000313" key="9">
    <source>
        <dbReference type="EMBL" id="HJC04860.1"/>
    </source>
</evidence>
<dbReference type="GO" id="GO:0005886">
    <property type="term" value="C:plasma membrane"/>
    <property type="evidence" value="ECO:0007669"/>
    <property type="project" value="UniProtKB-SubCell"/>
</dbReference>
<reference evidence="9" key="1">
    <citation type="journal article" date="2021" name="PeerJ">
        <title>Extensive microbial diversity within the chicken gut microbiome revealed by metagenomics and culture.</title>
        <authorList>
            <person name="Gilroy R."/>
            <person name="Ravi A."/>
            <person name="Getino M."/>
            <person name="Pursley I."/>
            <person name="Horton D.L."/>
            <person name="Alikhan N.F."/>
            <person name="Baker D."/>
            <person name="Gharbi K."/>
            <person name="Hall N."/>
            <person name="Watson M."/>
            <person name="Adriaenssens E.M."/>
            <person name="Foster-Nyarko E."/>
            <person name="Jarju S."/>
            <person name="Secka A."/>
            <person name="Antonio M."/>
            <person name="Oren A."/>
            <person name="Chaudhuri R.R."/>
            <person name="La Ragione R."/>
            <person name="Hildebrand F."/>
            <person name="Pallen M.J."/>
        </authorList>
    </citation>
    <scope>NUCLEOTIDE SEQUENCE</scope>
    <source>
        <strain evidence="9">CHK180-15479</strain>
    </source>
</reference>
<evidence type="ECO:0000256" key="1">
    <source>
        <dbReference type="ARBA" id="ARBA00004651"/>
    </source>
</evidence>
<comment type="caution">
    <text evidence="9">The sequence shown here is derived from an EMBL/GenBank/DDBJ whole genome shotgun (WGS) entry which is preliminary data.</text>
</comment>
<evidence type="ECO:0000313" key="10">
    <source>
        <dbReference type="Proteomes" id="UP000823910"/>
    </source>
</evidence>
<feature type="transmembrane region" description="Helical" evidence="7">
    <location>
        <begin position="313"/>
        <end position="333"/>
    </location>
</feature>
<comment type="similarity">
    <text evidence="7">Belongs to the binding-protein-dependent transport system permease family.</text>
</comment>
<dbReference type="Pfam" id="PF00528">
    <property type="entry name" value="BPD_transp_1"/>
    <property type="match status" value="1"/>
</dbReference>
<evidence type="ECO:0000256" key="3">
    <source>
        <dbReference type="ARBA" id="ARBA00022475"/>
    </source>
</evidence>
<evidence type="ECO:0000256" key="7">
    <source>
        <dbReference type="RuleBase" id="RU363032"/>
    </source>
</evidence>
<feature type="transmembrane region" description="Helical" evidence="7">
    <location>
        <begin position="374"/>
        <end position="396"/>
    </location>
</feature>
<feature type="transmembrane region" description="Helical" evidence="7">
    <location>
        <begin position="218"/>
        <end position="239"/>
    </location>
</feature>
<keyword evidence="2 7" id="KW-0813">Transport</keyword>
<keyword evidence="5 7" id="KW-1133">Transmembrane helix</keyword>
<dbReference type="InterPro" id="IPR035906">
    <property type="entry name" value="MetI-like_sf"/>
</dbReference>
<protein>
    <submittedName>
        <fullName evidence="9">Sugar ABC transporter permease</fullName>
    </submittedName>
</protein>
<sequence length="407" mass="45132">MIKRMSFKQFVFIIPLLCFMAVFSIYPVITSIMYTFFDYRTNDQRYNSFYISEKLNGPLFVEDCEYVNYFISADITLVEEEDQLAFTAIQERVNGMLEKYEGETETRDMTGEERKEIVTFIEEITAQSQAIYDKYPDVQFYNKENMATILQDLAGCVVQSNYIGTSNYQHLFSDGRFGAALLHTVLFTVASVSIEFVLGMGLALIMSKAMRGIGIIRTIALIPWAIPTAVSALIWSYLYDGSYGVVSKIFSMVGIIGSQADMLLTAQGAMASAILADVWKTTPYMALLLMAGLQTIDQGLYESAAIDGASPVRAFFSITLPLMKPSILVALLFRTLDAFRVYDLISVLTGGGPGNGTETLSVYAYKLIFGQNNYGYGSTVVVGMFVCVAIIATIYVKVLGAELINND</sequence>
<comment type="subcellular location">
    <subcellularLocation>
        <location evidence="1 7">Cell membrane</location>
        <topology evidence="1 7">Multi-pass membrane protein</topology>
    </subcellularLocation>
</comment>
<reference evidence="9" key="2">
    <citation type="submission" date="2021-04" db="EMBL/GenBank/DDBJ databases">
        <authorList>
            <person name="Gilroy R."/>
        </authorList>
    </citation>
    <scope>NUCLEOTIDE SEQUENCE</scope>
    <source>
        <strain evidence="9">CHK180-15479</strain>
    </source>
</reference>
<dbReference type="SUPFAM" id="SSF161098">
    <property type="entry name" value="MetI-like"/>
    <property type="match status" value="1"/>
</dbReference>
<dbReference type="PROSITE" id="PS50928">
    <property type="entry name" value="ABC_TM1"/>
    <property type="match status" value="1"/>
</dbReference>
<accession>A0A9D2MXQ0</accession>
<feature type="domain" description="ABC transmembrane type-1" evidence="8">
    <location>
        <begin position="181"/>
        <end position="397"/>
    </location>
</feature>
<organism evidence="9 10">
    <name type="scientific">Candidatus Enterocloster excrementipullorum</name>
    <dbReference type="NCBI Taxonomy" id="2838559"/>
    <lineage>
        <taxon>Bacteria</taxon>
        <taxon>Bacillati</taxon>
        <taxon>Bacillota</taxon>
        <taxon>Clostridia</taxon>
        <taxon>Lachnospirales</taxon>
        <taxon>Lachnospiraceae</taxon>
        <taxon>Enterocloster</taxon>
    </lineage>
</organism>
<dbReference type="CDD" id="cd06261">
    <property type="entry name" value="TM_PBP2"/>
    <property type="match status" value="1"/>
</dbReference>
<feature type="transmembrane region" description="Helical" evidence="7">
    <location>
        <begin position="12"/>
        <end position="37"/>
    </location>
</feature>
<keyword evidence="4 7" id="KW-0812">Transmembrane</keyword>
<dbReference type="EMBL" id="DWWT01000004">
    <property type="protein sequence ID" value="HJC04860.1"/>
    <property type="molecule type" value="Genomic_DNA"/>
</dbReference>
<evidence type="ECO:0000256" key="6">
    <source>
        <dbReference type="ARBA" id="ARBA00023136"/>
    </source>
</evidence>
<gene>
    <name evidence="9" type="ORF">H9704_01685</name>
</gene>
<evidence type="ECO:0000256" key="5">
    <source>
        <dbReference type="ARBA" id="ARBA00022989"/>
    </source>
</evidence>
<dbReference type="PANTHER" id="PTHR43005:SF2">
    <property type="entry name" value="INTEGRAL MEMBRANE SUGAR TRANSPORT PROTEIN"/>
    <property type="match status" value="1"/>
</dbReference>
<dbReference type="Proteomes" id="UP000823910">
    <property type="component" value="Unassembled WGS sequence"/>
</dbReference>
<dbReference type="SUPFAM" id="SSF160964">
    <property type="entry name" value="MalF N-terminal region-like"/>
    <property type="match status" value="1"/>
</dbReference>
<dbReference type="GO" id="GO:0055085">
    <property type="term" value="P:transmembrane transport"/>
    <property type="evidence" value="ECO:0007669"/>
    <property type="project" value="InterPro"/>
</dbReference>
<dbReference type="PANTHER" id="PTHR43005">
    <property type="entry name" value="BLR7065 PROTEIN"/>
    <property type="match status" value="1"/>
</dbReference>
<evidence type="ECO:0000256" key="4">
    <source>
        <dbReference type="ARBA" id="ARBA00022692"/>
    </source>
</evidence>
<dbReference type="AlphaFoldDB" id="A0A9D2MXQ0"/>
<evidence type="ECO:0000256" key="2">
    <source>
        <dbReference type="ARBA" id="ARBA00022448"/>
    </source>
</evidence>
<name>A0A9D2MXQ0_9FIRM</name>
<dbReference type="InterPro" id="IPR000515">
    <property type="entry name" value="MetI-like"/>
</dbReference>
<feature type="transmembrane region" description="Helical" evidence="7">
    <location>
        <begin position="180"/>
        <end position="206"/>
    </location>
</feature>
<proteinExistence type="inferred from homology"/>
<keyword evidence="6 7" id="KW-0472">Membrane</keyword>